<evidence type="ECO:0000313" key="1">
    <source>
        <dbReference type="EMBL" id="MBM0103326.1"/>
    </source>
</evidence>
<dbReference type="InterPro" id="IPR010323">
    <property type="entry name" value="DUF924"/>
</dbReference>
<dbReference type="InterPro" id="IPR011990">
    <property type="entry name" value="TPR-like_helical_dom_sf"/>
</dbReference>
<accession>A0ABS1WQT3</accession>
<keyword evidence="2" id="KW-1185">Reference proteome</keyword>
<comment type="caution">
    <text evidence="1">The sequence shown here is derived from an EMBL/GenBank/DDBJ whole genome shotgun (WGS) entry which is preliminary data.</text>
</comment>
<dbReference type="Gene3D" id="1.20.58.320">
    <property type="entry name" value="TPR-like"/>
    <property type="match status" value="1"/>
</dbReference>
<sequence length="197" mass="22679">MSSKNMSSKNMASKKLPTGWVDGVLRFWFEELRPEDWFSSHAHLDERIRQRFGELCEALRSEPPVLDDADARTLLAAIVVFDQFPRNIYRKTPAAYASDDRALALAKAAVETGKDRSLPPVQRHFIYMPFMHSEDLRAQEESVRLFSELGIADGLKYARHHHGVVKRFGRFPHRNVILGRQSTPEELEFLKNEPAFV</sequence>
<proteinExistence type="predicted"/>
<evidence type="ECO:0000313" key="2">
    <source>
        <dbReference type="Proteomes" id="UP000661077"/>
    </source>
</evidence>
<dbReference type="RefSeq" id="WP_203165306.1">
    <property type="nucleotide sequence ID" value="NZ_JAEVLS010000001.1"/>
</dbReference>
<reference evidence="1 2" key="1">
    <citation type="journal article" date="2021" name="Int. J. Syst. Evol. Microbiol.">
        <title>Steroidobacter gossypii sp. nov., isolated from soil of cotton cropping field.</title>
        <authorList>
            <person name="Huang R."/>
            <person name="Yang S."/>
            <person name="Zhen C."/>
            <person name="Liu W."/>
        </authorList>
    </citation>
    <scope>NUCLEOTIDE SEQUENCE [LARGE SCALE GENOMIC DNA]</scope>
    <source>
        <strain evidence="1 2">S1-65</strain>
    </source>
</reference>
<dbReference type="SUPFAM" id="SSF48452">
    <property type="entry name" value="TPR-like"/>
    <property type="match status" value="1"/>
</dbReference>
<gene>
    <name evidence="1" type="ORF">JM946_01155</name>
</gene>
<dbReference type="Proteomes" id="UP000661077">
    <property type="component" value="Unassembled WGS sequence"/>
</dbReference>
<organism evidence="1 2">
    <name type="scientific">Steroidobacter gossypii</name>
    <dbReference type="NCBI Taxonomy" id="2805490"/>
    <lineage>
        <taxon>Bacteria</taxon>
        <taxon>Pseudomonadati</taxon>
        <taxon>Pseudomonadota</taxon>
        <taxon>Gammaproteobacteria</taxon>
        <taxon>Steroidobacterales</taxon>
        <taxon>Steroidobacteraceae</taxon>
        <taxon>Steroidobacter</taxon>
    </lineage>
</organism>
<protein>
    <submittedName>
        <fullName evidence="1">DUF924 domain-containing protein</fullName>
    </submittedName>
</protein>
<dbReference type="Pfam" id="PF06041">
    <property type="entry name" value="DUF924"/>
    <property type="match status" value="1"/>
</dbReference>
<name>A0ABS1WQT3_9GAMM</name>
<dbReference type="Gene3D" id="1.25.40.10">
    <property type="entry name" value="Tetratricopeptide repeat domain"/>
    <property type="match status" value="1"/>
</dbReference>
<dbReference type="EMBL" id="JAEVLS010000001">
    <property type="protein sequence ID" value="MBM0103326.1"/>
    <property type="molecule type" value="Genomic_DNA"/>
</dbReference>